<evidence type="ECO:0000256" key="2">
    <source>
        <dbReference type="ARBA" id="ARBA00022989"/>
    </source>
</evidence>
<keyword evidence="2 4" id="KW-1133">Transmembrane helix</keyword>
<evidence type="ECO:0000256" key="3">
    <source>
        <dbReference type="ARBA" id="ARBA00023136"/>
    </source>
</evidence>
<keyword evidence="3 4" id="KW-0472">Membrane</keyword>
<dbReference type="AlphaFoldDB" id="A0A922JLY4"/>
<dbReference type="EMBL" id="CM031829">
    <property type="protein sequence ID" value="KAG6713331.1"/>
    <property type="molecule type" value="Genomic_DNA"/>
</dbReference>
<proteinExistence type="predicted"/>
<dbReference type="GO" id="GO:0016020">
    <property type="term" value="C:membrane"/>
    <property type="evidence" value="ECO:0007669"/>
    <property type="project" value="InterPro"/>
</dbReference>
<evidence type="ECO:0000313" key="5">
    <source>
        <dbReference type="EMBL" id="KAG6713331.1"/>
    </source>
</evidence>
<evidence type="ECO:0000313" key="6">
    <source>
        <dbReference type="Proteomes" id="UP000811246"/>
    </source>
</evidence>
<sequence>MESVALPFVGMMMAECAQVGLMIVGKAAMSRGMSNLIFIFYSNALASFILLPTSFFFHGSERPPITFSLLCGFFVLGLLGFGVQILGYAGILYSSPTLGTAMLNLIPAFTFILAVALSGSVAYIIEMEAIFILYIHISIEVTHIQRFSSQEPDLQIGMEKLDWRSSSSLAKSLGAMLSITGAFIVTLFKGLPLLTTPSPSEASHQLLLQMSNWVVGGLLLAADSVLASVWLILQALILKKYPAGLIIAFFYCFFVAIQSAVVSLVLERDFSSWSLQPNMRLIAVLYSGMFGSAFQVGISVWCMHKTGPVFVAMFKPVGIFISIVVGVILLGDTLYLLSLIGAILIVIGFYSVMWGKAREQKMSGEAAVSNLDSSRQKAPLLQNSIEEM</sequence>
<feature type="transmembrane region" description="Helical" evidence="4">
    <location>
        <begin position="211"/>
        <end position="233"/>
    </location>
</feature>
<dbReference type="InterPro" id="IPR030184">
    <property type="entry name" value="WAT1-related"/>
</dbReference>
<feature type="transmembrane region" description="Helical" evidence="4">
    <location>
        <begin position="309"/>
        <end position="329"/>
    </location>
</feature>
<dbReference type="PANTHER" id="PTHR31218">
    <property type="entry name" value="WAT1-RELATED PROTEIN"/>
    <property type="match status" value="1"/>
</dbReference>
<comment type="caution">
    <text evidence="5">The sequence shown here is derived from an EMBL/GenBank/DDBJ whole genome shotgun (WGS) entry which is preliminary data.</text>
</comment>
<evidence type="ECO:0000256" key="4">
    <source>
        <dbReference type="SAM" id="Phobius"/>
    </source>
</evidence>
<evidence type="ECO:0008006" key="7">
    <source>
        <dbReference type="Google" id="ProtNLM"/>
    </source>
</evidence>
<reference evidence="5" key="1">
    <citation type="submission" date="2021-01" db="EMBL/GenBank/DDBJ databases">
        <authorList>
            <person name="Lovell J.T."/>
            <person name="Bentley N."/>
            <person name="Bhattarai G."/>
            <person name="Jenkins J.W."/>
            <person name="Sreedasyam A."/>
            <person name="Alarcon Y."/>
            <person name="Bock C."/>
            <person name="Boston L."/>
            <person name="Carlson J."/>
            <person name="Cervantes K."/>
            <person name="Clermont K."/>
            <person name="Krom N."/>
            <person name="Kubenka K."/>
            <person name="Mamidi S."/>
            <person name="Mattison C."/>
            <person name="Monteros M."/>
            <person name="Pisani C."/>
            <person name="Plott C."/>
            <person name="Rajasekar S."/>
            <person name="Rhein H.S."/>
            <person name="Rohla C."/>
            <person name="Song M."/>
            <person name="Hilaire R.S."/>
            <person name="Shu S."/>
            <person name="Wells L."/>
            <person name="Wang X."/>
            <person name="Webber J."/>
            <person name="Heerema R.J."/>
            <person name="Klein P."/>
            <person name="Conner P."/>
            <person name="Grauke L."/>
            <person name="Grimwood J."/>
            <person name="Schmutz J."/>
            <person name="Randall J.J."/>
        </authorList>
    </citation>
    <scope>NUCLEOTIDE SEQUENCE</scope>
    <source>
        <tissue evidence="5">Leaf</tissue>
    </source>
</reference>
<name>A0A922JLY4_CARIL</name>
<accession>A0A922JLY4</accession>
<evidence type="ECO:0000256" key="1">
    <source>
        <dbReference type="ARBA" id="ARBA00022692"/>
    </source>
</evidence>
<feature type="transmembrane region" description="Helical" evidence="4">
    <location>
        <begin position="65"/>
        <end position="93"/>
    </location>
</feature>
<feature type="transmembrane region" description="Helical" evidence="4">
    <location>
        <begin position="281"/>
        <end position="302"/>
    </location>
</feature>
<gene>
    <name evidence="5" type="ORF">I3842_05G145900</name>
</gene>
<dbReference type="GO" id="GO:0022857">
    <property type="term" value="F:transmembrane transporter activity"/>
    <property type="evidence" value="ECO:0007669"/>
    <property type="project" value="InterPro"/>
</dbReference>
<feature type="transmembrane region" description="Helical" evidence="4">
    <location>
        <begin position="169"/>
        <end position="191"/>
    </location>
</feature>
<feature type="transmembrane region" description="Helical" evidence="4">
    <location>
        <begin position="36"/>
        <end position="59"/>
    </location>
</feature>
<feature type="transmembrane region" description="Helical" evidence="4">
    <location>
        <begin position="245"/>
        <end position="266"/>
    </location>
</feature>
<dbReference type="Proteomes" id="UP000811246">
    <property type="component" value="Chromosome 5"/>
</dbReference>
<keyword evidence="1 4" id="KW-0812">Transmembrane</keyword>
<protein>
    <recommendedName>
        <fullName evidence="7">WAT1-related protein</fullName>
    </recommendedName>
</protein>
<organism evidence="5 6">
    <name type="scientific">Carya illinoinensis</name>
    <name type="common">Pecan</name>
    <dbReference type="NCBI Taxonomy" id="32201"/>
    <lineage>
        <taxon>Eukaryota</taxon>
        <taxon>Viridiplantae</taxon>
        <taxon>Streptophyta</taxon>
        <taxon>Embryophyta</taxon>
        <taxon>Tracheophyta</taxon>
        <taxon>Spermatophyta</taxon>
        <taxon>Magnoliopsida</taxon>
        <taxon>eudicotyledons</taxon>
        <taxon>Gunneridae</taxon>
        <taxon>Pentapetalae</taxon>
        <taxon>rosids</taxon>
        <taxon>fabids</taxon>
        <taxon>Fagales</taxon>
        <taxon>Juglandaceae</taxon>
        <taxon>Carya</taxon>
    </lineage>
</organism>
<feature type="transmembrane region" description="Helical" evidence="4">
    <location>
        <begin position="105"/>
        <end position="125"/>
    </location>
</feature>
<feature type="transmembrane region" description="Helical" evidence="4">
    <location>
        <begin position="335"/>
        <end position="353"/>
    </location>
</feature>